<dbReference type="Gene3D" id="3.40.50.2000">
    <property type="entry name" value="Glycogen Phosphorylase B"/>
    <property type="match status" value="2"/>
</dbReference>
<evidence type="ECO:0000313" key="3">
    <source>
        <dbReference type="EMBL" id="MFD2095973.1"/>
    </source>
</evidence>
<feature type="domain" description="Glycosyltransferase subfamily 4-like N-terminal" evidence="2">
    <location>
        <begin position="32"/>
        <end position="173"/>
    </location>
</feature>
<dbReference type="InterPro" id="IPR028098">
    <property type="entry name" value="Glyco_trans_4-like_N"/>
</dbReference>
<dbReference type="Pfam" id="PF00534">
    <property type="entry name" value="Glycos_transf_1"/>
    <property type="match status" value="1"/>
</dbReference>
<dbReference type="EMBL" id="JBHUHT010000011">
    <property type="protein sequence ID" value="MFD2095973.1"/>
    <property type="molecule type" value="Genomic_DNA"/>
</dbReference>
<dbReference type="PANTHER" id="PTHR45947:SF3">
    <property type="entry name" value="SULFOQUINOVOSYL TRANSFERASE SQD2"/>
    <property type="match status" value="1"/>
</dbReference>
<proteinExistence type="predicted"/>
<feature type="domain" description="Glycosyl transferase family 1" evidence="1">
    <location>
        <begin position="192"/>
        <end position="349"/>
    </location>
</feature>
<name>A0ABW4XLL0_9GAMM</name>
<dbReference type="InterPro" id="IPR001296">
    <property type="entry name" value="Glyco_trans_1"/>
</dbReference>
<keyword evidence="3" id="KW-0328">Glycosyltransferase</keyword>
<dbReference type="RefSeq" id="WP_345340855.1">
    <property type="nucleotide sequence ID" value="NZ_BAABLI010000017.1"/>
</dbReference>
<sequence>MKKSVLLVVRWPISGIRNYLRYVYQTPYFEDYHFTIVAPDLDFSRYFGEHLPDSRFSLKVAENSLKGLMKATKQALSEQEYSLVHSHGFTSAVAAVMPAKLAGKKHILTVHDVFQPGQFRHWYAPFKKWALTRLFRQTDQLLTVSEDCEQNLYEFLPGMRGAPVKPILNGVNSQHFKEAVAVDLGEESPQCKDRFLIGFMGRFMSQKGFRYLIEAIETLSKDDSLPKKPLVVAFGGMGGFVREDRAFIEAKDLQDYFFFHPYTDNVGGSMKGLDMMAMPSLWEACGLLAMEALCAGVPLVATNCIGLREVLKDTPAWQTEPRSANQIADAIKELMLQPEKRQVFEDYAQTACDRYDVSNAAESLADSYVSLEARQ</sequence>
<accession>A0ABW4XLL0</accession>
<dbReference type="Pfam" id="PF13439">
    <property type="entry name" value="Glyco_transf_4"/>
    <property type="match status" value="1"/>
</dbReference>
<evidence type="ECO:0000313" key="4">
    <source>
        <dbReference type="Proteomes" id="UP001597380"/>
    </source>
</evidence>
<dbReference type="EC" id="2.4.-.-" evidence="3"/>
<reference evidence="4" key="1">
    <citation type="journal article" date="2019" name="Int. J. Syst. Evol. Microbiol.">
        <title>The Global Catalogue of Microorganisms (GCM) 10K type strain sequencing project: providing services to taxonomists for standard genome sequencing and annotation.</title>
        <authorList>
            <consortium name="The Broad Institute Genomics Platform"/>
            <consortium name="The Broad Institute Genome Sequencing Center for Infectious Disease"/>
            <person name="Wu L."/>
            <person name="Ma J."/>
        </authorList>
    </citation>
    <scope>NUCLEOTIDE SEQUENCE [LARGE SCALE GENOMIC DNA]</scope>
    <source>
        <strain evidence="4">CGMCC 1.10992</strain>
    </source>
</reference>
<comment type="caution">
    <text evidence="3">The sequence shown here is derived from an EMBL/GenBank/DDBJ whole genome shotgun (WGS) entry which is preliminary data.</text>
</comment>
<keyword evidence="4" id="KW-1185">Reference proteome</keyword>
<evidence type="ECO:0000259" key="1">
    <source>
        <dbReference type="Pfam" id="PF00534"/>
    </source>
</evidence>
<dbReference type="GO" id="GO:0016757">
    <property type="term" value="F:glycosyltransferase activity"/>
    <property type="evidence" value="ECO:0007669"/>
    <property type="project" value="UniProtKB-KW"/>
</dbReference>
<protein>
    <submittedName>
        <fullName evidence="3">Glycosyltransferase family 4 protein</fullName>
        <ecNumber evidence="3">2.4.-.-</ecNumber>
    </submittedName>
</protein>
<dbReference type="Proteomes" id="UP001597380">
    <property type="component" value="Unassembled WGS sequence"/>
</dbReference>
<evidence type="ECO:0000259" key="2">
    <source>
        <dbReference type="Pfam" id="PF13439"/>
    </source>
</evidence>
<gene>
    <name evidence="3" type="ORF">ACFSJ3_08260</name>
</gene>
<keyword evidence="3" id="KW-0808">Transferase</keyword>
<dbReference type="CDD" id="cd03801">
    <property type="entry name" value="GT4_PimA-like"/>
    <property type="match status" value="1"/>
</dbReference>
<dbReference type="SUPFAM" id="SSF53756">
    <property type="entry name" value="UDP-Glycosyltransferase/glycogen phosphorylase"/>
    <property type="match status" value="1"/>
</dbReference>
<dbReference type="PANTHER" id="PTHR45947">
    <property type="entry name" value="SULFOQUINOVOSYL TRANSFERASE SQD2"/>
    <property type="match status" value="1"/>
</dbReference>
<dbReference type="InterPro" id="IPR050194">
    <property type="entry name" value="Glycosyltransferase_grp1"/>
</dbReference>
<organism evidence="3 4">
    <name type="scientific">Corallincola platygyrae</name>
    <dbReference type="NCBI Taxonomy" id="1193278"/>
    <lineage>
        <taxon>Bacteria</taxon>
        <taxon>Pseudomonadati</taxon>
        <taxon>Pseudomonadota</taxon>
        <taxon>Gammaproteobacteria</taxon>
        <taxon>Alteromonadales</taxon>
        <taxon>Psychromonadaceae</taxon>
        <taxon>Corallincola</taxon>
    </lineage>
</organism>